<dbReference type="Pfam" id="PF01988">
    <property type="entry name" value="VIT1"/>
    <property type="match status" value="1"/>
</dbReference>
<organism evidence="10 11">
    <name type="scientific">Elaeis guineensis var. tenera</name>
    <name type="common">Oil palm</name>
    <dbReference type="NCBI Taxonomy" id="51953"/>
    <lineage>
        <taxon>Eukaryota</taxon>
        <taxon>Viridiplantae</taxon>
        <taxon>Streptophyta</taxon>
        <taxon>Embryophyta</taxon>
        <taxon>Tracheophyta</taxon>
        <taxon>Spermatophyta</taxon>
        <taxon>Magnoliopsida</taxon>
        <taxon>Liliopsida</taxon>
        <taxon>Arecaceae</taxon>
        <taxon>Arecoideae</taxon>
        <taxon>Cocoseae</taxon>
        <taxon>Elaeidinae</taxon>
        <taxon>Elaeis</taxon>
    </lineage>
</organism>
<sequence length="125" mass="13052">MSGASDGHLWTTSLMMGVRVVKDDAKVMIISSLAGLVAGARSMAIGEFVSVGDGVALATGFIRSNEVRLGVVEAVVRMTLVVLGCSRAALGHTLVGRSRVRLVVGCWVAITMTFGLIKLFVSDSL</sequence>
<keyword evidence="5 9" id="KW-0812">Transmembrane</keyword>
<evidence type="ECO:0000256" key="1">
    <source>
        <dbReference type="ARBA" id="ARBA00004128"/>
    </source>
</evidence>
<reference evidence="11" key="1">
    <citation type="submission" date="2025-08" db="UniProtKB">
        <authorList>
            <consortium name="RefSeq"/>
        </authorList>
    </citation>
    <scope>IDENTIFICATION</scope>
</reference>
<dbReference type="GeneID" id="105038082"/>
<evidence type="ECO:0000256" key="2">
    <source>
        <dbReference type="ARBA" id="ARBA00007049"/>
    </source>
</evidence>
<dbReference type="AlphaFoldDB" id="A0A6I9QR76"/>
<dbReference type="PANTHER" id="PTHR31851">
    <property type="entry name" value="FE(2+)/MN(2+) TRANSPORTER PCL1"/>
    <property type="match status" value="1"/>
</dbReference>
<evidence type="ECO:0000256" key="4">
    <source>
        <dbReference type="ARBA" id="ARBA00022554"/>
    </source>
</evidence>
<name>A0A6I9QR76_ELAGV</name>
<dbReference type="GO" id="GO:0005774">
    <property type="term" value="C:vacuolar membrane"/>
    <property type="evidence" value="ECO:0007669"/>
    <property type="project" value="UniProtKB-SubCell"/>
</dbReference>
<keyword evidence="9" id="KW-0813">Transport</keyword>
<dbReference type="GO" id="GO:0005384">
    <property type="term" value="F:manganese ion transmembrane transporter activity"/>
    <property type="evidence" value="ECO:0007669"/>
    <property type="project" value="InterPro"/>
</dbReference>
<keyword evidence="9" id="KW-0406">Ion transport</keyword>
<dbReference type="GO" id="GO:0030026">
    <property type="term" value="P:intracellular manganese ion homeostasis"/>
    <property type="evidence" value="ECO:0007669"/>
    <property type="project" value="InterPro"/>
</dbReference>
<comment type="similarity">
    <text evidence="2 9">Belongs to the CCC1 family.</text>
</comment>
<keyword evidence="6 9" id="KW-1133">Transmembrane helix</keyword>
<dbReference type="InParanoid" id="A0A6I9QR76"/>
<evidence type="ECO:0000256" key="9">
    <source>
        <dbReference type="RuleBase" id="RU369115"/>
    </source>
</evidence>
<comment type="function">
    <text evidence="9">Vacuolar Fe(2+) uptake transporter.</text>
</comment>
<dbReference type="RefSeq" id="XP_010912072.1">
    <property type="nucleotide sequence ID" value="XM_010913770.1"/>
</dbReference>
<keyword evidence="4 9" id="KW-0926">Vacuole</keyword>
<accession>A0A6I9QR76</accession>
<evidence type="ECO:0000256" key="6">
    <source>
        <dbReference type="ARBA" id="ARBA00022989"/>
    </source>
</evidence>
<keyword evidence="3" id="KW-0410">Iron transport</keyword>
<keyword evidence="7 9" id="KW-0472">Membrane</keyword>
<dbReference type="OrthoDB" id="73465at2759"/>
<protein>
    <recommendedName>
        <fullName evidence="9">Vacuolar iron transporter</fullName>
    </recommendedName>
</protein>
<keyword evidence="3" id="KW-0408">Iron</keyword>
<dbReference type="KEGG" id="egu:105038082"/>
<dbReference type="Proteomes" id="UP000504607">
    <property type="component" value="Chromosome 2"/>
</dbReference>
<comment type="caution">
    <text evidence="9">Lacks conserved residue(s) required for the propagation of feature annotation.</text>
</comment>
<evidence type="ECO:0000256" key="5">
    <source>
        <dbReference type="ARBA" id="ARBA00022692"/>
    </source>
</evidence>
<evidence type="ECO:0000313" key="10">
    <source>
        <dbReference type="Proteomes" id="UP000504607"/>
    </source>
</evidence>
<evidence type="ECO:0000313" key="11">
    <source>
        <dbReference type="RefSeq" id="XP_010912072.1"/>
    </source>
</evidence>
<feature type="transmembrane region" description="Helical" evidence="9">
    <location>
        <begin position="102"/>
        <end position="121"/>
    </location>
</feature>
<evidence type="ECO:0000256" key="7">
    <source>
        <dbReference type="ARBA" id="ARBA00023136"/>
    </source>
</evidence>
<comment type="subcellular location">
    <subcellularLocation>
        <location evidence="1 9">Vacuole membrane</location>
        <topology evidence="1 9">Multi-pass membrane protein</topology>
    </subcellularLocation>
</comment>
<evidence type="ECO:0000256" key="8">
    <source>
        <dbReference type="ARBA" id="ARBA00044464"/>
    </source>
</evidence>
<comment type="catalytic activity">
    <reaction evidence="8">
        <text>Fe(2+)(in) = Fe(2+)(out)</text>
        <dbReference type="Rhea" id="RHEA:28486"/>
        <dbReference type="ChEBI" id="CHEBI:29033"/>
    </reaction>
    <physiologicalReaction direction="left-to-right" evidence="8">
        <dbReference type="Rhea" id="RHEA:28487"/>
    </physiologicalReaction>
</comment>
<gene>
    <name evidence="11" type="primary">LOC105038082</name>
</gene>
<dbReference type="InterPro" id="IPR008217">
    <property type="entry name" value="Ccc1_fam"/>
</dbReference>
<proteinExistence type="inferred from homology"/>
<evidence type="ECO:0000256" key="3">
    <source>
        <dbReference type="ARBA" id="ARBA00022496"/>
    </source>
</evidence>
<dbReference type="GO" id="GO:0140315">
    <property type="term" value="F:iron ion sequestering activity"/>
    <property type="evidence" value="ECO:0007669"/>
    <property type="project" value="UniProtKB-UniRule"/>
</dbReference>
<dbReference type="GO" id="GO:0005381">
    <property type="term" value="F:iron ion transmembrane transporter activity"/>
    <property type="evidence" value="ECO:0007669"/>
    <property type="project" value="UniProtKB-UniRule"/>
</dbReference>
<keyword evidence="10" id="KW-1185">Reference proteome</keyword>